<evidence type="ECO:0000256" key="1">
    <source>
        <dbReference type="ARBA" id="ARBA00023015"/>
    </source>
</evidence>
<feature type="domain" description="HTH hxlR-type" evidence="4">
    <location>
        <begin position="21"/>
        <end position="119"/>
    </location>
</feature>
<dbReference type="SUPFAM" id="SSF46785">
    <property type="entry name" value="Winged helix' DNA-binding domain"/>
    <property type="match status" value="1"/>
</dbReference>
<evidence type="ECO:0000256" key="3">
    <source>
        <dbReference type="ARBA" id="ARBA00023163"/>
    </source>
</evidence>
<evidence type="ECO:0000259" key="4">
    <source>
        <dbReference type="PROSITE" id="PS51118"/>
    </source>
</evidence>
<dbReference type="RefSeq" id="WP_146306367.1">
    <property type="nucleotide sequence ID" value="NZ_VOHS01000018.1"/>
</dbReference>
<protein>
    <submittedName>
        <fullName evidence="5">Helix-turn-helix transcriptional regulator</fullName>
    </submittedName>
</protein>
<dbReference type="Gene3D" id="1.10.10.10">
    <property type="entry name" value="Winged helix-like DNA-binding domain superfamily/Winged helix DNA-binding domain"/>
    <property type="match status" value="1"/>
</dbReference>
<proteinExistence type="predicted"/>
<evidence type="ECO:0000313" key="5">
    <source>
        <dbReference type="EMBL" id="TWV99131.1"/>
    </source>
</evidence>
<dbReference type="Pfam" id="PF01638">
    <property type="entry name" value="HxlR"/>
    <property type="match status" value="1"/>
</dbReference>
<dbReference type="InterPro" id="IPR036388">
    <property type="entry name" value="WH-like_DNA-bd_sf"/>
</dbReference>
<dbReference type="InterPro" id="IPR036390">
    <property type="entry name" value="WH_DNA-bd_sf"/>
</dbReference>
<dbReference type="PANTHER" id="PTHR33204">
    <property type="entry name" value="TRANSCRIPTIONAL REGULATOR, MARR FAMILY"/>
    <property type="match status" value="1"/>
</dbReference>
<dbReference type="InterPro" id="IPR002577">
    <property type="entry name" value="HTH_HxlR"/>
</dbReference>
<keyword evidence="3" id="KW-0804">Transcription</keyword>
<evidence type="ECO:0000256" key="2">
    <source>
        <dbReference type="ARBA" id="ARBA00023125"/>
    </source>
</evidence>
<keyword evidence="2" id="KW-0238">DNA-binding</keyword>
<evidence type="ECO:0000313" key="6">
    <source>
        <dbReference type="Proteomes" id="UP000318815"/>
    </source>
</evidence>
<dbReference type="PROSITE" id="PS51118">
    <property type="entry name" value="HTH_HXLR"/>
    <property type="match status" value="1"/>
</dbReference>
<reference evidence="5 6" key="1">
    <citation type="submission" date="2019-08" db="EMBL/GenBank/DDBJ databases">
        <title>Whole genome sequencing of chitin degrading bacteria Chitinophaga pinensis YS16.</title>
        <authorList>
            <person name="Singh R.P."/>
            <person name="Manchanda G."/>
            <person name="Maurya I.K."/>
            <person name="Joshi N.K."/>
            <person name="Srivastava A.K."/>
        </authorList>
    </citation>
    <scope>NUCLEOTIDE SEQUENCE [LARGE SCALE GENOMIC DNA]</scope>
    <source>
        <strain evidence="5 6">YS-16</strain>
    </source>
</reference>
<keyword evidence="1" id="KW-0805">Transcription regulation</keyword>
<name>A0A5C6LQI9_9BACT</name>
<sequence length="120" mass="13772">MGIFKTSSTIQENKQFALDQCPVTHLMEKIGSYWKPIILWQLSSGDKRYSELKRAIPAITEKMLIQHLKQLEADNLLIRESRPVVPPFVTYRLTKAGEGLLPVIHAMAEWSFKDKEGAFK</sequence>
<dbReference type="AlphaFoldDB" id="A0A5C6LQI9"/>
<gene>
    <name evidence="5" type="ORF">FEF09_17810</name>
</gene>
<keyword evidence="6" id="KW-1185">Reference proteome</keyword>
<organism evidence="5 6">
    <name type="scientific">Chitinophaga pinensis</name>
    <dbReference type="NCBI Taxonomy" id="79329"/>
    <lineage>
        <taxon>Bacteria</taxon>
        <taxon>Pseudomonadati</taxon>
        <taxon>Bacteroidota</taxon>
        <taxon>Chitinophagia</taxon>
        <taxon>Chitinophagales</taxon>
        <taxon>Chitinophagaceae</taxon>
        <taxon>Chitinophaga</taxon>
    </lineage>
</organism>
<dbReference type="Proteomes" id="UP000318815">
    <property type="component" value="Unassembled WGS sequence"/>
</dbReference>
<dbReference type="OrthoDB" id="9797599at2"/>
<accession>A0A5C6LQI9</accession>
<dbReference type="GO" id="GO:0003677">
    <property type="term" value="F:DNA binding"/>
    <property type="evidence" value="ECO:0007669"/>
    <property type="project" value="UniProtKB-KW"/>
</dbReference>
<dbReference type="EMBL" id="VOHS01000018">
    <property type="protein sequence ID" value="TWV99131.1"/>
    <property type="molecule type" value="Genomic_DNA"/>
</dbReference>
<comment type="caution">
    <text evidence="5">The sequence shown here is derived from an EMBL/GenBank/DDBJ whole genome shotgun (WGS) entry which is preliminary data.</text>
</comment>